<organism evidence="8 9">
    <name type="scientific">Microterricola viridarii</name>
    <dbReference type="NCBI Taxonomy" id="412690"/>
    <lineage>
        <taxon>Bacteria</taxon>
        <taxon>Bacillati</taxon>
        <taxon>Actinomycetota</taxon>
        <taxon>Actinomycetes</taxon>
        <taxon>Micrococcales</taxon>
        <taxon>Microbacteriaceae</taxon>
        <taxon>Microterricola</taxon>
    </lineage>
</organism>
<dbReference type="Proteomes" id="UP000181956">
    <property type="component" value="Chromosome I"/>
</dbReference>
<gene>
    <name evidence="8" type="ORF">SAMN04489834_1777</name>
</gene>
<dbReference type="SMART" id="SM01130">
    <property type="entry name" value="DHDPS"/>
    <property type="match status" value="1"/>
</dbReference>
<feature type="active site" description="Schiff-base intermediate with substrate" evidence="5">
    <location>
        <position position="179"/>
    </location>
</feature>
<dbReference type="STRING" id="412690.SAMN04489834_1777"/>
<dbReference type="Gene3D" id="3.20.20.70">
    <property type="entry name" value="Aldolase class I"/>
    <property type="match status" value="1"/>
</dbReference>
<dbReference type="PRINTS" id="PR00146">
    <property type="entry name" value="DHPICSNTHASE"/>
</dbReference>
<dbReference type="Pfam" id="PF00701">
    <property type="entry name" value="DHDPS"/>
    <property type="match status" value="1"/>
</dbReference>
<feature type="active site" description="Proton donor/acceptor" evidence="5">
    <location>
        <position position="151"/>
    </location>
</feature>
<evidence type="ECO:0000256" key="7">
    <source>
        <dbReference type="SAM" id="MobiDB-lite"/>
    </source>
</evidence>
<feature type="binding site" evidence="6">
    <location>
        <position position="223"/>
    </location>
    <ligand>
        <name>pyruvate</name>
        <dbReference type="ChEBI" id="CHEBI:15361"/>
    </ligand>
</feature>
<feature type="compositionally biased region" description="Low complexity" evidence="7">
    <location>
        <begin position="7"/>
        <end position="18"/>
    </location>
</feature>
<evidence type="ECO:0000256" key="3">
    <source>
        <dbReference type="ARBA" id="ARBA00023270"/>
    </source>
</evidence>
<name>A0A1H1TJ61_9MICO</name>
<dbReference type="InterPro" id="IPR013785">
    <property type="entry name" value="Aldolase_TIM"/>
</dbReference>
<reference evidence="9" key="1">
    <citation type="submission" date="2016-10" db="EMBL/GenBank/DDBJ databases">
        <authorList>
            <person name="Varghese N."/>
            <person name="Submissions S."/>
        </authorList>
    </citation>
    <scope>NUCLEOTIDE SEQUENCE [LARGE SCALE GENOMIC DNA]</scope>
    <source>
        <strain evidence="9">DSM 21772</strain>
    </source>
</reference>
<dbReference type="GO" id="GO:0044281">
    <property type="term" value="P:small molecule metabolic process"/>
    <property type="evidence" value="ECO:0007669"/>
    <property type="project" value="UniProtKB-ARBA"/>
</dbReference>
<comment type="similarity">
    <text evidence="1 4">Belongs to the DapA family.</text>
</comment>
<evidence type="ECO:0000313" key="8">
    <source>
        <dbReference type="EMBL" id="SDS60111.1"/>
    </source>
</evidence>
<evidence type="ECO:0000256" key="5">
    <source>
        <dbReference type="PIRSR" id="PIRSR001365-1"/>
    </source>
</evidence>
<dbReference type="PIRSF" id="PIRSF001365">
    <property type="entry name" value="DHDPS"/>
    <property type="match status" value="1"/>
</dbReference>
<keyword evidence="9" id="KW-1185">Reference proteome</keyword>
<dbReference type="EMBL" id="LT629742">
    <property type="protein sequence ID" value="SDS60111.1"/>
    <property type="molecule type" value="Genomic_DNA"/>
</dbReference>
<dbReference type="RefSeq" id="WP_083363712.1">
    <property type="nucleotide sequence ID" value="NZ_LT629742.1"/>
</dbReference>
<proteinExistence type="inferred from homology"/>
<dbReference type="OrthoDB" id="3175637at2"/>
<dbReference type="CDD" id="cd00408">
    <property type="entry name" value="DHDPS-like"/>
    <property type="match status" value="1"/>
</dbReference>
<dbReference type="PROSITE" id="PS00666">
    <property type="entry name" value="DHDPS_2"/>
    <property type="match status" value="1"/>
</dbReference>
<dbReference type="PANTHER" id="PTHR12128:SF66">
    <property type="entry name" value="4-HYDROXY-2-OXOGLUTARATE ALDOLASE, MITOCHONDRIAL"/>
    <property type="match status" value="1"/>
</dbReference>
<keyword evidence="3" id="KW-0704">Schiff base</keyword>
<dbReference type="GO" id="GO:0008840">
    <property type="term" value="F:4-hydroxy-tetrahydrodipicolinate synthase activity"/>
    <property type="evidence" value="ECO:0007669"/>
    <property type="project" value="TreeGrafter"/>
</dbReference>
<dbReference type="SUPFAM" id="SSF51569">
    <property type="entry name" value="Aldolase"/>
    <property type="match status" value="1"/>
</dbReference>
<evidence type="ECO:0000256" key="6">
    <source>
        <dbReference type="PIRSR" id="PIRSR001365-2"/>
    </source>
</evidence>
<evidence type="ECO:0000256" key="1">
    <source>
        <dbReference type="ARBA" id="ARBA00007592"/>
    </source>
</evidence>
<protein>
    <submittedName>
        <fullName evidence="8">4-hydroxy-tetrahydrodipicolinate synthase</fullName>
    </submittedName>
</protein>
<dbReference type="InterPro" id="IPR002220">
    <property type="entry name" value="DapA-like"/>
</dbReference>
<evidence type="ECO:0000256" key="2">
    <source>
        <dbReference type="ARBA" id="ARBA00023239"/>
    </source>
</evidence>
<dbReference type="PANTHER" id="PTHR12128">
    <property type="entry name" value="DIHYDRODIPICOLINATE SYNTHASE"/>
    <property type="match status" value="1"/>
</dbReference>
<accession>A0A1H1TJ61</accession>
<evidence type="ECO:0000256" key="4">
    <source>
        <dbReference type="PIRNR" id="PIRNR001365"/>
    </source>
</evidence>
<feature type="region of interest" description="Disordered" evidence="7">
    <location>
        <begin position="1"/>
        <end position="21"/>
    </location>
</feature>
<dbReference type="InterPro" id="IPR020625">
    <property type="entry name" value="Schiff_base-form_aldolases_AS"/>
</dbReference>
<evidence type="ECO:0000313" key="9">
    <source>
        <dbReference type="Proteomes" id="UP000181956"/>
    </source>
</evidence>
<sequence>MSTPLSTTETTTDNAPTTALSGIVPPVITPRDAAGNIDTASLARVVDHLIDGGVSGLFILGSSSEVPYLTNAERDVVADATVAAVRGRVPVLAGVNEQTTNRVIDEGRRLLDRGIEGFVVTTPYYAISDDNEVASHFRSVKEALALPLYAYDVPVRTHRKLSPAFLAALAEDGVIAGVKDSSGDDVSFRQLLLATAHLADFRVFTGHEVVVDGALLGGAHGAVPGLANVDPAGYVRMHEAARAGDWASVRAEQDRLARLFEIVFAPTPGRVSGGAAGLGAFKTALALLGVIDNNRMSEPMLSLNAEETARIRGILVSTGLLAE</sequence>
<keyword evidence="2 4" id="KW-0456">Lyase</keyword>
<dbReference type="AlphaFoldDB" id="A0A1H1TJ61"/>